<proteinExistence type="predicted"/>
<feature type="domain" description="Conserved hypothetical protein CHP02391" evidence="1">
    <location>
        <begin position="111"/>
        <end position="223"/>
    </location>
</feature>
<keyword evidence="3" id="KW-1185">Reference proteome</keyword>
<evidence type="ECO:0000313" key="3">
    <source>
        <dbReference type="Proteomes" id="UP000515369"/>
    </source>
</evidence>
<evidence type="ECO:0000313" key="2">
    <source>
        <dbReference type="EMBL" id="QMW02279.1"/>
    </source>
</evidence>
<dbReference type="InterPro" id="IPR012654">
    <property type="entry name" value="CHP02391"/>
</dbReference>
<dbReference type="Pfam" id="PF09509">
    <property type="entry name" value="Hypoth_Ymh"/>
    <property type="match status" value="1"/>
</dbReference>
<reference evidence="2 3" key="1">
    <citation type="submission" date="2020-07" db="EMBL/GenBank/DDBJ databases">
        <title>Spirosoma foliorum sp. nov., isolated from the leaves on the Nejang mountain Korea, Republic of.</title>
        <authorList>
            <person name="Ho H."/>
            <person name="Lee Y.-J."/>
            <person name="Nurcahyanto D.-A."/>
            <person name="Kim S.-G."/>
        </authorList>
    </citation>
    <scope>NUCLEOTIDE SEQUENCE [LARGE SCALE GENOMIC DNA]</scope>
    <source>
        <strain evidence="2 3">PL0136</strain>
    </source>
</reference>
<gene>
    <name evidence="2" type="ORF">H3H32_30880</name>
</gene>
<sequence length="234" mass="26663">MKQYEVYDAILDLILDKANTTANNIKHFLPDFPEKDLARIELMLDDMYNLAPKAFNRKSIRGTNIMLIRTSFTHILKEDGGFRPYLEAREAKRPIQKVVFQTSTDGDPLKDLHPQVRAAASELFRNGHFADAIFRAYTALNIAVKQKTGLKADNTPLMQSAFSFKNPYLIVGDNEDEQQGFMFLFAGAMLGIRNPKAHLNVEQNDPQRTLEWLSFASVLFRILDESQPNPNRTA</sequence>
<dbReference type="NCBIfam" id="TIGR02391">
    <property type="entry name" value="hypoth_ymh"/>
    <property type="match status" value="1"/>
</dbReference>
<dbReference type="RefSeq" id="WP_182459588.1">
    <property type="nucleotide sequence ID" value="NZ_CP059732.1"/>
</dbReference>
<evidence type="ECO:0000259" key="1">
    <source>
        <dbReference type="Pfam" id="PF09509"/>
    </source>
</evidence>
<organism evidence="2 3">
    <name type="scientific">Spirosoma foliorum</name>
    <dbReference type="NCBI Taxonomy" id="2710596"/>
    <lineage>
        <taxon>Bacteria</taxon>
        <taxon>Pseudomonadati</taxon>
        <taxon>Bacteroidota</taxon>
        <taxon>Cytophagia</taxon>
        <taxon>Cytophagales</taxon>
        <taxon>Cytophagaceae</taxon>
        <taxon>Spirosoma</taxon>
    </lineage>
</organism>
<dbReference type="AlphaFoldDB" id="A0A7G5GTT7"/>
<accession>A0A7G5GTT7</accession>
<dbReference type="KEGG" id="sfol:H3H32_30880"/>
<dbReference type="EMBL" id="CP059732">
    <property type="protein sequence ID" value="QMW02279.1"/>
    <property type="molecule type" value="Genomic_DNA"/>
</dbReference>
<name>A0A7G5GTT7_9BACT</name>
<protein>
    <submittedName>
        <fullName evidence="2">TIGR02391 family protein</fullName>
    </submittedName>
</protein>
<dbReference type="Proteomes" id="UP000515369">
    <property type="component" value="Chromosome"/>
</dbReference>